<dbReference type="PANTHER" id="PTHR45752">
    <property type="entry name" value="LEUCINE-RICH REPEAT-CONTAINING"/>
    <property type="match status" value="1"/>
</dbReference>
<evidence type="ECO:0000256" key="2">
    <source>
        <dbReference type="ARBA" id="ARBA00022737"/>
    </source>
</evidence>
<dbReference type="PANTHER" id="PTHR45752:SF195">
    <property type="entry name" value="LEUCINE-RICH REPEAT (LRR) FAMILY PROTEIN-RELATED"/>
    <property type="match status" value="1"/>
</dbReference>
<feature type="domain" description="C-JID" evidence="3">
    <location>
        <begin position="390"/>
        <end position="487"/>
    </location>
</feature>
<reference evidence="6" key="2">
    <citation type="journal article" date="2017" name="J. Anim. Genet.">
        <title>Multiple reference genome sequences of hot pepper reveal the massive evolution of plant disease resistance genes by retroduplication.</title>
        <authorList>
            <person name="Kim S."/>
            <person name="Park J."/>
            <person name="Yeom S.-I."/>
            <person name="Kim Y.-M."/>
            <person name="Seo E."/>
            <person name="Kim K.-T."/>
            <person name="Kim M.-S."/>
            <person name="Lee J.M."/>
            <person name="Cheong K."/>
            <person name="Shin H.-S."/>
            <person name="Kim S.-B."/>
            <person name="Han K."/>
            <person name="Lee J."/>
            <person name="Park M."/>
            <person name="Lee H.-A."/>
            <person name="Lee H.-Y."/>
            <person name="Lee Y."/>
            <person name="Oh S."/>
            <person name="Lee J.H."/>
            <person name="Choi E."/>
            <person name="Choi E."/>
            <person name="Lee S.E."/>
            <person name="Jeon J."/>
            <person name="Kim H."/>
            <person name="Choi G."/>
            <person name="Song H."/>
            <person name="Lee J."/>
            <person name="Lee S.-C."/>
            <person name="Kwon J.-K."/>
            <person name="Lee H.-Y."/>
            <person name="Koo N."/>
            <person name="Hong Y."/>
            <person name="Kim R.W."/>
            <person name="Kang W.-H."/>
            <person name="Huh J.H."/>
            <person name="Kang B.-C."/>
            <person name="Yang T.-J."/>
            <person name="Lee Y.-H."/>
            <person name="Bennetzen J.L."/>
            <person name="Choi D."/>
        </authorList>
    </citation>
    <scope>NUCLEOTIDE SEQUENCE [LARGE SCALE GENOMIC DNA]</scope>
    <source>
        <strain evidence="6">cv. PBC81</strain>
    </source>
</reference>
<dbReference type="InterPro" id="IPR001611">
    <property type="entry name" value="Leu-rich_rpt"/>
</dbReference>
<reference evidence="5 6" key="1">
    <citation type="journal article" date="2017" name="Genome Biol.">
        <title>New reference genome sequences of hot pepper reveal the massive evolution of plant disease-resistance genes by retroduplication.</title>
        <authorList>
            <person name="Kim S."/>
            <person name="Park J."/>
            <person name="Yeom S.I."/>
            <person name="Kim Y.M."/>
            <person name="Seo E."/>
            <person name="Kim K.T."/>
            <person name="Kim M.S."/>
            <person name="Lee J.M."/>
            <person name="Cheong K."/>
            <person name="Shin H.S."/>
            <person name="Kim S.B."/>
            <person name="Han K."/>
            <person name="Lee J."/>
            <person name="Park M."/>
            <person name="Lee H.A."/>
            <person name="Lee H.Y."/>
            <person name="Lee Y."/>
            <person name="Oh S."/>
            <person name="Lee J.H."/>
            <person name="Choi E."/>
            <person name="Choi E."/>
            <person name="Lee S.E."/>
            <person name="Jeon J."/>
            <person name="Kim H."/>
            <person name="Choi G."/>
            <person name="Song H."/>
            <person name="Lee J."/>
            <person name="Lee S.C."/>
            <person name="Kwon J.K."/>
            <person name="Lee H.Y."/>
            <person name="Koo N."/>
            <person name="Hong Y."/>
            <person name="Kim R.W."/>
            <person name="Kang W.H."/>
            <person name="Huh J.H."/>
            <person name="Kang B.C."/>
            <person name="Yang T.J."/>
            <person name="Lee Y.H."/>
            <person name="Bennetzen J.L."/>
            <person name="Choi D."/>
        </authorList>
    </citation>
    <scope>NUCLEOTIDE SEQUENCE [LARGE SCALE GENOMIC DNA]</scope>
    <source>
        <strain evidence="6">cv. PBC81</strain>
    </source>
</reference>
<dbReference type="Pfam" id="PF23598">
    <property type="entry name" value="LRR_14"/>
    <property type="match status" value="1"/>
</dbReference>
<feature type="domain" description="C-JID" evidence="3">
    <location>
        <begin position="687"/>
        <end position="757"/>
    </location>
</feature>
<evidence type="ECO:0000313" key="6">
    <source>
        <dbReference type="Proteomes" id="UP000224567"/>
    </source>
</evidence>
<dbReference type="OrthoDB" id="1305848at2759"/>
<dbReference type="InterPro" id="IPR032675">
    <property type="entry name" value="LRR_dom_sf"/>
</dbReference>
<dbReference type="InterPro" id="IPR055414">
    <property type="entry name" value="LRR_R13L4/SHOC2-like"/>
</dbReference>
<dbReference type="Proteomes" id="UP000224567">
    <property type="component" value="Unassembled WGS sequence"/>
</dbReference>
<comment type="caution">
    <text evidence="5">The sequence shown here is derived from an EMBL/GenBank/DDBJ whole genome shotgun (WGS) entry which is preliminary data.</text>
</comment>
<evidence type="ECO:0000256" key="1">
    <source>
        <dbReference type="ARBA" id="ARBA00022614"/>
    </source>
</evidence>
<feature type="domain" description="Disease resistance R13L4/SHOC-2-like LRR" evidence="4">
    <location>
        <begin position="529"/>
        <end position="622"/>
    </location>
</feature>
<dbReference type="SMART" id="SM00369">
    <property type="entry name" value="LRR_TYP"/>
    <property type="match status" value="7"/>
</dbReference>
<dbReference type="InterPro" id="IPR050715">
    <property type="entry name" value="LRR-SigEffector_domain"/>
</dbReference>
<dbReference type="GO" id="GO:0051707">
    <property type="term" value="P:response to other organism"/>
    <property type="evidence" value="ECO:0007669"/>
    <property type="project" value="UniProtKB-ARBA"/>
</dbReference>
<protein>
    <submittedName>
        <fullName evidence="5">TMV resistance protein N</fullName>
    </submittedName>
</protein>
<dbReference type="PROSITE" id="PS51450">
    <property type="entry name" value="LRR"/>
    <property type="match status" value="1"/>
</dbReference>
<proteinExistence type="predicted"/>
<evidence type="ECO:0000259" key="4">
    <source>
        <dbReference type="Pfam" id="PF23598"/>
    </source>
</evidence>
<evidence type="ECO:0000259" key="3">
    <source>
        <dbReference type="Pfam" id="PF20160"/>
    </source>
</evidence>
<dbReference type="EMBL" id="MLFT02000012">
    <property type="protein sequence ID" value="PHT31176.1"/>
    <property type="molecule type" value="Genomic_DNA"/>
</dbReference>
<gene>
    <name evidence="5" type="ORF">CQW23_27513</name>
</gene>
<evidence type="ECO:0000313" key="5">
    <source>
        <dbReference type="EMBL" id="PHT31176.1"/>
    </source>
</evidence>
<dbReference type="Pfam" id="PF00560">
    <property type="entry name" value="LRR_1"/>
    <property type="match status" value="3"/>
</dbReference>
<dbReference type="AlphaFoldDB" id="A0A2G2VDX5"/>
<keyword evidence="2" id="KW-0677">Repeat</keyword>
<dbReference type="SUPFAM" id="SSF52058">
    <property type="entry name" value="L domain-like"/>
    <property type="match status" value="1"/>
</dbReference>
<keyword evidence="1" id="KW-0433">Leucine-rich repeat</keyword>
<dbReference type="Gene3D" id="3.80.10.10">
    <property type="entry name" value="Ribonuclease Inhibitor"/>
    <property type="match status" value="4"/>
</dbReference>
<dbReference type="SUPFAM" id="SSF52047">
    <property type="entry name" value="RNI-like"/>
    <property type="match status" value="1"/>
</dbReference>
<dbReference type="Pfam" id="PF20160">
    <property type="entry name" value="C-JID"/>
    <property type="match status" value="2"/>
</dbReference>
<name>A0A2G2VDX5_CAPBA</name>
<sequence length="758" mass="85403">MQTPDFSGMPNLENLYLGSCMNLKEVHHSLGNCRKLIHLSLDSCESLERFPCVSVESLEYLGLQKCYSLEKFPEIIGEVKPSSIQYLTQGELILSHMKNLVALPSSICKLKCLVKLNVSYCFKFESLPEEIGDLENLEELDAGRTLISRPPFSVVRLNKLKFLSFEKITPKDGVLFVFPRVNEGLRSLEILNLSFCNLIDGGLPEDIGCLHSLEELTLSRNNFDHFPQSIAQLGALRCLNLSHCEKINFELIMGMKNLETLNLSYCNLVDGELPDDIGCLSFLKKLDLCGNNFEHLPRSIEQLGALPCLDVTHCKRLTQLPEFPVQLDTIDTDWTNYRICNSLFQNISLLQHDISASDSSSLRVITGWQWQWQCYQNVEWSLIPHRMPRFPYQGIDGVSVNLLRNWYIHDSLLGFSVCYHGILTDITAHLIPLYDGMSCITRKLVLSDHSKYSLECYGIHFFLIPFAGLWDISKANGKTPNDYSHIMEITMNIALGQGGADLMIVNTMMKPVAPLLRNKGHVAATSFPQSIAQLGALRFLDLSHCKKINFELIVGMKNLEILNLSYCNLIDGELPNDIGCLSSLKRLNLSGNNFGHLPRSIAQLGALRCLDVSHCKRLTQLPELPVQLDTIEADWTNYWICNSLFQNISLLQHGISASDSLSLRVITGLQWHGMPTFPYEGIVGVPVFLPKNWYIHDSFLGFAVCCNGELTDVTAHLIPLSDDGMSCITRKLVFSKYLGYYGTHFFLIPFAGLWDISN</sequence>
<dbReference type="InterPro" id="IPR045344">
    <property type="entry name" value="C-JID"/>
</dbReference>
<dbReference type="GO" id="GO:0006952">
    <property type="term" value="P:defense response"/>
    <property type="evidence" value="ECO:0007669"/>
    <property type="project" value="UniProtKB-ARBA"/>
</dbReference>
<accession>A0A2G2VDX5</accession>
<dbReference type="InterPro" id="IPR003591">
    <property type="entry name" value="Leu-rich_rpt_typical-subtyp"/>
</dbReference>
<keyword evidence="6" id="KW-1185">Reference proteome</keyword>
<organism evidence="5 6">
    <name type="scientific">Capsicum baccatum</name>
    <name type="common">Peruvian pepper</name>
    <dbReference type="NCBI Taxonomy" id="33114"/>
    <lineage>
        <taxon>Eukaryota</taxon>
        <taxon>Viridiplantae</taxon>
        <taxon>Streptophyta</taxon>
        <taxon>Embryophyta</taxon>
        <taxon>Tracheophyta</taxon>
        <taxon>Spermatophyta</taxon>
        <taxon>Magnoliopsida</taxon>
        <taxon>eudicotyledons</taxon>
        <taxon>Gunneridae</taxon>
        <taxon>Pentapetalae</taxon>
        <taxon>asterids</taxon>
        <taxon>lamiids</taxon>
        <taxon>Solanales</taxon>
        <taxon>Solanaceae</taxon>
        <taxon>Solanoideae</taxon>
        <taxon>Capsiceae</taxon>
        <taxon>Capsicum</taxon>
    </lineage>
</organism>